<dbReference type="RefSeq" id="WP_058280202.1">
    <property type="nucleotide sequence ID" value="NZ_CYUD01000001.1"/>
</dbReference>
<protein>
    <recommendedName>
        <fullName evidence="4">YHS domain protein</fullName>
    </recommendedName>
</protein>
<sequence>MFTRRFLLGAVAAALITPAAVAQEIPVFFVTDGTAMSGYDVVSYFNGDAPVHGLPKYAIVWKGAQWHFANAENRDAFERDPRAFAPQFGGYCAYAMAHGSLVSTDPKAWQVVDGRLYLTHSPEIEAMWREATAEYIRMAEAHWPVILYEQ</sequence>
<dbReference type="OrthoDB" id="344729at2"/>
<dbReference type="Proteomes" id="UP000051260">
    <property type="component" value="Unassembled WGS sequence"/>
</dbReference>
<organism evidence="2 3">
    <name type="scientific">Ruegeria denitrificans</name>
    <dbReference type="NCBI Taxonomy" id="1715692"/>
    <lineage>
        <taxon>Bacteria</taxon>
        <taxon>Pseudomonadati</taxon>
        <taxon>Pseudomonadota</taxon>
        <taxon>Alphaproteobacteria</taxon>
        <taxon>Rhodobacterales</taxon>
        <taxon>Roseobacteraceae</taxon>
        <taxon>Ruegeria</taxon>
    </lineage>
</organism>
<dbReference type="AlphaFoldDB" id="A0A0P1I239"/>
<gene>
    <name evidence="2" type="ORF">RUE5091_00432</name>
</gene>
<dbReference type="EMBL" id="CYUD01000001">
    <property type="protein sequence ID" value="CUJ86171.1"/>
    <property type="molecule type" value="Genomic_DNA"/>
</dbReference>
<evidence type="ECO:0008006" key="4">
    <source>
        <dbReference type="Google" id="ProtNLM"/>
    </source>
</evidence>
<accession>A0A0P1I239</accession>
<name>A0A0P1I239_9RHOB</name>
<keyword evidence="1" id="KW-0732">Signal</keyword>
<proteinExistence type="predicted"/>
<reference evidence="3" key="1">
    <citation type="submission" date="2015-09" db="EMBL/GenBank/DDBJ databases">
        <authorList>
            <person name="Rodrigo-Torres L."/>
            <person name="Arahal D.R."/>
        </authorList>
    </citation>
    <scope>NUCLEOTIDE SEQUENCE [LARGE SCALE GENOMIC DNA]</scope>
    <source>
        <strain evidence="3">CECT 5091</strain>
    </source>
</reference>
<dbReference type="NCBIfam" id="NF041384">
    <property type="entry name" value="YHS_seleno_dom"/>
    <property type="match status" value="1"/>
</dbReference>
<feature type="chain" id="PRO_5006064804" description="YHS domain protein" evidence="1">
    <location>
        <begin position="23"/>
        <end position="150"/>
    </location>
</feature>
<evidence type="ECO:0000313" key="3">
    <source>
        <dbReference type="Proteomes" id="UP000051260"/>
    </source>
</evidence>
<keyword evidence="3" id="KW-1185">Reference proteome</keyword>
<evidence type="ECO:0000313" key="2">
    <source>
        <dbReference type="EMBL" id="CUJ86171.1"/>
    </source>
</evidence>
<evidence type="ECO:0000256" key="1">
    <source>
        <dbReference type="SAM" id="SignalP"/>
    </source>
</evidence>
<dbReference type="STRING" id="1715692.RUE5091_00432"/>
<feature type="signal peptide" evidence="1">
    <location>
        <begin position="1"/>
        <end position="22"/>
    </location>
</feature>